<dbReference type="PANTHER" id="PTHR32089:SF119">
    <property type="entry name" value="METHYL-ACCEPTING CHEMOTAXIS PROTEIN CTPL"/>
    <property type="match status" value="1"/>
</dbReference>
<evidence type="ECO:0000256" key="1">
    <source>
        <dbReference type="ARBA" id="ARBA00004651"/>
    </source>
</evidence>
<dbReference type="PANTHER" id="PTHR32089">
    <property type="entry name" value="METHYL-ACCEPTING CHEMOTAXIS PROTEIN MCPB"/>
    <property type="match status" value="1"/>
</dbReference>
<evidence type="ECO:0000256" key="10">
    <source>
        <dbReference type="SAM" id="Phobius"/>
    </source>
</evidence>
<dbReference type="FunFam" id="1.10.287.950:FF:000001">
    <property type="entry name" value="Methyl-accepting chemotaxis sensory transducer"/>
    <property type="match status" value="1"/>
</dbReference>
<evidence type="ECO:0000313" key="14">
    <source>
        <dbReference type="Proteomes" id="UP000515277"/>
    </source>
</evidence>
<proteinExistence type="inferred from homology"/>
<name>A0A7G7XHX6_9PSED</name>
<sequence length="676" mass="72817">MKSLLYPAVALMNRLSFGMKFSLISVLFFVPMLVTNFYLVRDSYREFQGTRVELQSLDLLGSSLSLRRDLETLNNLVQINASLGQSGKAGDLEGKIVALEKSVLERMQALEAVTVDPQQVEMFNAKRDELVAAFKAQQVESSLLNKSGLIGKLLGSAQLFSQIIASQSGLSRDGQGDIRQLSELITSITPQVTQTLGEGRAMGAYSLGQGFLNSSSSTRFDELLVQIEKLQAEYGLKLQDALGSSRAAHDALDSLASASKGSLKQASELFEEQVVMADTLDAPWQGFYDQISGLMAQTYQLNEGTLKFLDVELQKRLAQNRSHMVLLVAALALVFLSIVYLYGGFYASTRTTLRRLGAMMDKVAAGDMTVTFTAHSRDELGELGSVFNGTVRKIHDLIERVGHTVSEVERQAGQVESVSAQSNQAVAGQRSQIEQVATAMNQMSATSQEVARSAAAAVSSAHSVNDETISGRGLVESQQGSIARLASEIDQSVLVINQLASDSQSISRVLEVIKSIAEQTNLLALNAAIEAARAGEQGRGFAVVADEVRTLAKRTQQSTEEIEEMIGKLHGGVSAAVKAMGSSHAMANGTVDQSEKVQQALENILGAVGMIVDQNQQIAAAVEQQTSVAHDIDQNIVEINRAGERTAEGAHQTEDASRQLSAQVMQLKQLIGAFRV</sequence>
<keyword evidence="6 10" id="KW-0472">Membrane</keyword>
<dbReference type="Gene3D" id="1.10.287.950">
    <property type="entry name" value="Methyl-accepting chemotaxis protein"/>
    <property type="match status" value="1"/>
</dbReference>
<comment type="similarity">
    <text evidence="8">Belongs to the methyl-accepting chemotaxis (MCP) protein family.</text>
</comment>
<dbReference type="GO" id="GO:0007165">
    <property type="term" value="P:signal transduction"/>
    <property type="evidence" value="ECO:0007669"/>
    <property type="project" value="UniProtKB-KW"/>
</dbReference>
<dbReference type="InterPro" id="IPR004089">
    <property type="entry name" value="MCPsignal_dom"/>
</dbReference>
<protein>
    <submittedName>
        <fullName evidence="13">Methyl-accepting chemotaxis protein</fullName>
    </submittedName>
</protein>
<evidence type="ECO:0000256" key="4">
    <source>
        <dbReference type="ARBA" id="ARBA00022692"/>
    </source>
</evidence>
<dbReference type="Proteomes" id="UP000515277">
    <property type="component" value="Chromosome"/>
</dbReference>
<dbReference type="SMART" id="SM00283">
    <property type="entry name" value="MA"/>
    <property type="match status" value="1"/>
</dbReference>
<evidence type="ECO:0000256" key="3">
    <source>
        <dbReference type="ARBA" id="ARBA00022481"/>
    </source>
</evidence>
<dbReference type="GO" id="GO:0006935">
    <property type="term" value="P:chemotaxis"/>
    <property type="evidence" value="ECO:0007669"/>
    <property type="project" value="UniProtKB-ARBA"/>
</dbReference>
<dbReference type="PROSITE" id="PS50885">
    <property type="entry name" value="HAMP"/>
    <property type="match status" value="1"/>
</dbReference>
<dbReference type="Pfam" id="PF00015">
    <property type="entry name" value="MCPsignal"/>
    <property type="match status" value="1"/>
</dbReference>
<evidence type="ECO:0000313" key="13">
    <source>
        <dbReference type="EMBL" id="QNH79571.1"/>
    </source>
</evidence>
<keyword evidence="4 10" id="KW-0812">Transmembrane</keyword>
<dbReference type="AlphaFoldDB" id="A0A7G7XHX6"/>
<keyword evidence="7 9" id="KW-0807">Transducer</keyword>
<dbReference type="PROSITE" id="PS50111">
    <property type="entry name" value="CHEMOTAXIS_TRANSDUC_2"/>
    <property type="match status" value="1"/>
</dbReference>
<keyword evidence="2" id="KW-1003">Cell membrane</keyword>
<dbReference type="GO" id="GO:0005886">
    <property type="term" value="C:plasma membrane"/>
    <property type="evidence" value="ECO:0007669"/>
    <property type="project" value="UniProtKB-SubCell"/>
</dbReference>
<evidence type="ECO:0000256" key="8">
    <source>
        <dbReference type="ARBA" id="ARBA00029447"/>
    </source>
</evidence>
<reference evidence="14" key="1">
    <citation type="journal article" date="2020" name="Microbiol. Resour. Announc.">
        <title>Complete genome sequences of four natural Pseudomonas isolates that catabolize a wide range of aromatic compounds relevant to lignin valorization.</title>
        <authorList>
            <person name="Hatmaker E.A."/>
            <person name="Presley G."/>
            <person name="Cannon O."/>
            <person name="Guss A.M."/>
            <person name="Elkins J.G."/>
        </authorList>
    </citation>
    <scope>NUCLEOTIDE SEQUENCE [LARGE SCALE GENOMIC DNA]</scope>
    <source>
        <strain evidence="14">H1F5C</strain>
    </source>
</reference>
<comment type="subcellular location">
    <subcellularLocation>
        <location evidence="1">Cell membrane</location>
        <topology evidence="1">Multi-pass membrane protein</topology>
    </subcellularLocation>
</comment>
<accession>A0A7G7XHX6</accession>
<gene>
    <name evidence="13" type="ORF">GGI48_10510</name>
</gene>
<dbReference type="CDD" id="cd11386">
    <property type="entry name" value="MCP_signal"/>
    <property type="match status" value="1"/>
</dbReference>
<feature type="domain" description="Methyl-accepting transducer" evidence="11">
    <location>
        <begin position="404"/>
        <end position="640"/>
    </location>
</feature>
<feature type="transmembrane region" description="Helical" evidence="10">
    <location>
        <begin position="20"/>
        <end position="40"/>
    </location>
</feature>
<evidence type="ECO:0000259" key="11">
    <source>
        <dbReference type="PROSITE" id="PS50111"/>
    </source>
</evidence>
<evidence type="ECO:0000256" key="7">
    <source>
        <dbReference type="ARBA" id="ARBA00023224"/>
    </source>
</evidence>
<dbReference type="Pfam" id="PF00672">
    <property type="entry name" value="HAMP"/>
    <property type="match status" value="1"/>
</dbReference>
<evidence type="ECO:0000256" key="5">
    <source>
        <dbReference type="ARBA" id="ARBA00022989"/>
    </source>
</evidence>
<dbReference type="CDD" id="cd06225">
    <property type="entry name" value="HAMP"/>
    <property type="match status" value="1"/>
</dbReference>
<feature type="domain" description="HAMP" evidence="12">
    <location>
        <begin position="347"/>
        <end position="399"/>
    </location>
</feature>
<keyword evidence="5 10" id="KW-1133">Transmembrane helix</keyword>
<dbReference type="EMBL" id="CP060201">
    <property type="protein sequence ID" value="QNH79571.1"/>
    <property type="molecule type" value="Genomic_DNA"/>
</dbReference>
<evidence type="ECO:0000259" key="12">
    <source>
        <dbReference type="PROSITE" id="PS50885"/>
    </source>
</evidence>
<dbReference type="InterPro" id="IPR003660">
    <property type="entry name" value="HAMP_dom"/>
</dbReference>
<evidence type="ECO:0000256" key="2">
    <source>
        <dbReference type="ARBA" id="ARBA00022475"/>
    </source>
</evidence>
<keyword evidence="3" id="KW-0488">Methylation</keyword>
<feature type="transmembrane region" description="Helical" evidence="10">
    <location>
        <begin position="324"/>
        <end position="345"/>
    </location>
</feature>
<evidence type="ECO:0000256" key="6">
    <source>
        <dbReference type="ARBA" id="ARBA00023136"/>
    </source>
</evidence>
<dbReference type="SUPFAM" id="SSF58104">
    <property type="entry name" value="Methyl-accepting chemotaxis protein (MCP) signaling domain"/>
    <property type="match status" value="1"/>
</dbReference>
<dbReference type="SMART" id="SM00304">
    <property type="entry name" value="HAMP"/>
    <property type="match status" value="1"/>
</dbReference>
<evidence type="ECO:0000256" key="9">
    <source>
        <dbReference type="PROSITE-ProRule" id="PRU00284"/>
    </source>
</evidence>
<organism evidence="13 14">
    <name type="scientific">Pseudomonas protegens</name>
    <dbReference type="NCBI Taxonomy" id="380021"/>
    <lineage>
        <taxon>Bacteria</taxon>
        <taxon>Pseudomonadati</taxon>
        <taxon>Pseudomonadota</taxon>
        <taxon>Gammaproteobacteria</taxon>
        <taxon>Pseudomonadales</taxon>
        <taxon>Pseudomonadaceae</taxon>
        <taxon>Pseudomonas</taxon>
    </lineage>
</organism>